<proteinExistence type="predicted"/>
<evidence type="ECO:0000313" key="2">
    <source>
        <dbReference type="EMBL" id="MCX8525880.1"/>
    </source>
</evidence>
<gene>
    <name evidence="2" type="ORF">OF897_18355</name>
</gene>
<accession>A0ABT3XW40</accession>
<keyword evidence="1" id="KW-0472">Membrane</keyword>
<keyword evidence="1" id="KW-1133">Transmembrane helix</keyword>
<keyword evidence="1" id="KW-0812">Transmembrane</keyword>
<evidence type="ECO:0000256" key="1">
    <source>
        <dbReference type="SAM" id="Phobius"/>
    </source>
</evidence>
<protein>
    <submittedName>
        <fullName evidence="2">Uncharacterized protein</fullName>
    </submittedName>
</protein>
<keyword evidence="3" id="KW-1185">Reference proteome</keyword>
<organism evidence="2 3">
    <name type="scientific">Chryseobacterium formosus</name>
    <dbReference type="NCBI Taxonomy" id="1537363"/>
    <lineage>
        <taxon>Bacteria</taxon>
        <taxon>Pseudomonadati</taxon>
        <taxon>Bacteroidota</taxon>
        <taxon>Flavobacteriia</taxon>
        <taxon>Flavobacteriales</taxon>
        <taxon>Weeksellaceae</taxon>
        <taxon>Chryseobacterium group</taxon>
        <taxon>Chryseobacterium</taxon>
    </lineage>
</organism>
<feature type="transmembrane region" description="Helical" evidence="1">
    <location>
        <begin position="12"/>
        <end position="30"/>
    </location>
</feature>
<comment type="caution">
    <text evidence="2">The sequence shown here is derived from an EMBL/GenBank/DDBJ whole genome shotgun (WGS) entry which is preliminary data.</text>
</comment>
<evidence type="ECO:0000313" key="3">
    <source>
        <dbReference type="Proteomes" id="UP001073122"/>
    </source>
</evidence>
<name>A0ABT3XW40_9FLAO</name>
<dbReference type="RefSeq" id="WP_267267123.1">
    <property type="nucleotide sequence ID" value="NZ_JAOVZW010000024.1"/>
</dbReference>
<dbReference type="Proteomes" id="UP001073122">
    <property type="component" value="Unassembled WGS sequence"/>
</dbReference>
<sequence length="173" mass="20179">MEDKLELFKASVPFATITGVIIGALLNSRLGRRDKIRDHLFSYKVKSYTILAESTSEIKRDVLNIRTDLRLNKPKSKYINDIWEAFIKTSNEQSLFLSNQTKHDLFILEGVIFDAFNKEIDELIDPESYSTDEMIFECDNILKACDIFVSKIQKELGIDKLNNKKIFSWNRKY</sequence>
<reference evidence="2" key="1">
    <citation type="submission" date="2022-10" db="EMBL/GenBank/DDBJ databases">
        <title>Chryseobacterium sp. nov., a novel bacterial species.</title>
        <authorList>
            <person name="Cao Y."/>
        </authorList>
    </citation>
    <scope>NUCLEOTIDE SEQUENCE</scope>
    <source>
        <strain evidence="2">CCTCC AB2015118</strain>
    </source>
</reference>
<dbReference type="EMBL" id="JAOVZW010000024">
    <property type="protein sequence ID" value="MCX8525880.1"/>
    <property type="molecule type" value="Genomic_DNA"/>
</dbReference>